<evidence type="ECO:0000256" key="1">
    <source>
        <dbReference type="SAM" id="MobiDB-lite"/>
    </source>
</evidence>
<evidence type="ECO:0000313" key="3">
    <source>
        <dbReference type="WBParaSite" id="scaffold34572_cov182.g21398"/>
    </source>
</evidence>
<keyword evidence="2" id="KW-1185">Reference proteome</keyword>
<evidence type="ECO:0000313" key="2">
    <source>
        <dbReference type="Proteomes" id="UP000887561"/>
    </source>
</evidence>
<proteinExistence type="predicted"/>
<feature type="compositionally biased region" description="Low complexity" evidence="1">
    <location>
        <begin position="92"/>
        <end position="105"/>
    </location>
</feature>
<protein>
    <submittedName>
        <fullName evidence="3">Uncharacterized protein</fullName>
    </submittedName>
</protein>
<dbReference type="WBParaSite" id="scaffold34572_cov182.g21398">
    <property type="protein sequence ID" value="scaffold34572_cov182.g21398"/>
    <property type="gene ID" value="scaffold34572_cov182.g21398"/>
</dbReference>
<accession>A0A915MBY3</accession>
<organism evidence="2 3">
    <name type="scientific">Meloidogyne javanica</name>
    <name type="common">Root-knot nematode worm</name>
    <dbReference type="NCBI Taxonomy" id="6303"/>
    <lineage>
        <taxon>Eukaryota</taxon>
        <taxon>Metazoa</taxon>
        <taxon>Ecdysozoa</taxon>
        <taxon>Nematoda</taxon>
        <taxon>Chromadorea</taxon>
        <taxon>Rhabditida</taxon>
        <taxon>Tylenchina</taxon>
        <taxon>Tylenchomorpha</taxon>
        <taxon>Tylenchoidea</taxon>
        <taxon>Meloidogynidae</taxon>
        <taxon>Meloidogyninae</taxon>
        <taxon>Meloidogyne</taxon>
        <taxon>Meloidogyne incognita group</taxon>
    </lineage>
</organism>
<dbReference type="AlphaFoldDB" id="A0A915MBY3"/>
<reference evidence="3" key="1">
    <citation type="submission" date="2022-11" db="UniProtKB">
        <authorList>
            <consortium name="WormBaseParasite"/>
        </authorList>
    </citation>
    <scope>IDENTIFICATION</scope>
</reference>
<feature type="region of interest" description="Disordered" evidence="1">
    <location>
        <begin position="69"/>
        <end position="124"/>
    </location>
</feature>
<sequence length="216" mass="24226">MSNNKIDSTTTITTSSTFSDLTTTTTTKSSTAPIKLMAKFHLLPQNEYVTIPEDLFIYSGFLREYTRHNYGPGSSAKRVPSSVDIRNSNGQKNGNSVSNNKMNNKSRNDDNAAGRSPEKSSSGTFIADMEAKADAKWSKLPDWAHGWFSALDKDILISTANVASFLTATPFVEHFANFLAIKVQEMENEKQIMEYLNYKFDDFEGARLKQQLYVFD</sequence>
<feature type="compositionally biased region" description="Basic and acidic residues" evidence="1">
    <location>
        <begin position="106"/>
        <end position="118"/>
    </location>
</feature>
<name>A0A915MBY3_MELJA</name>
<dbReference type="Proteomes" id="UP000887561">
    <property type="component" value="Unplaced"/>
</dbReference>